<evidence type="ECO:0000313" key="10">
    <source>
        <dbReference type="EMBL" id="APV45118.1"/>
    </source>
</evidence>
<accession>A0A1P8F9J6</accession>
<dbReference type="Pfam" id="PF13632">
    <property type="entry name" value="Glyco_trans_2_3"/>
    <property type="match status" value="1"/>
</dbReference>
<keyword evidence="11" id="KW-1185">Reference proteome</keyword>
<comment type="subcellular location">
    <subcellularLocation>
        <location evidence="1">Membrane</location>
        <topology evidence="1">Multi-pass membrane protein</topology>
    </subcellularLocation>
</comment>
<feature type="domain" description="PilZ" evidence="8">
    <location>
        <begin position="533"/>
        <end position="625"/>
    </location>
</feature>
<dbReference type="KEGG" id="dfo:Dform_01799"/>
<dbReference type="STRING" id="1839801.Dform_01799"/>
<name>A0A1P8F9J6_9CHLR</name>
<dbReference type="Pfam" id="PF07238">
    <property type="entry name" value="PilZ"/>
    <property type="match status" value="1"/>
</dbReference>
<dbReference type="InterPro" id="IPR050321">
    <property type="entry name" value="Glycosyltr_2/OpgH_subfam"/>
</dbReference>
<dbReference type="PANTHER" id="PTHR43867:SF2">
    <property type="entry name" value="CELLULOSE SYNTHASE CATALYTIC SUBUNIT A [UDP-FORMING]"/>
    <property type="match status" value="1"/>
</dbReference>
<dbReference type="InterPro" id="IPR009875">
    <property type="entry name" value="PilZ_domain"/>
</dbReference>
<dbReference type="Gene3D" id="3.90.550.10">
    <property type="entry name" value="Spore Coat Polysaccharide Biosynthesis Protein SpsA, Chain A"/>
    <property type="match status" value="1"/>
</dbReference>
<sequence length="652" mass="73800">MNMSLILTTFLSIVLTGTAVFLFFAFEKWSWQHWVKRTFVGRFQPKAFPEWFIRLIAIIAIGYTSYYLIWRWSTFNHQALWFSLLLWAAELYGFIALLMYVFMTWSLKHEKPVAAPKGKSVVILVPTKGEPIDVLRATLIGCNAVTYPHRTVLLDDSGRPEVKTLTESLGCEYLARLTHDHAKAGNVNYGLNQTESEFFAVLDADNVPLPGLLDTMLGFFDDSKVAVVQGPQLFYNADSIQYEPSRWHEQRLFYAVIMPGKNRSRAAFWCGSPALLRRSAIAEVGGVATETVTEDLHTTLKLAQRGYRVLYVDKPVAVGLAPLTLLSYLKQRLRWGQGAMQSLRSKDSPFWAGGLSFGQRINFIASTTTYLDGLQLIILFIIPIFTLLSGVLPVQYNAIPFLWHLGPYLALIFATQVLLGRGYYDLWHTERYSILRSFVFTRSLLTLFSNRTAGFQVTPKEETMSDRREWGLIVPHLIGGVLCVIVLIVGVVNLLHPLWYQLNNSALLIVSAWVAIDLGFIIFSASRILSASKRSTYRHQMQVDVVWRPLGQTEWFKGFSNDLSSHGLSFVTGGTGQLKDVVEVNLEIASAVGNRIKLKGRVINVRPVRGSDKNRIGVIIEGFETEDDANRYFYYLHQPEELLRHEPVPDQA</sequence>
<proteinExistence type="predicted"/>
<evidence type="ECO:0000256" key="1">
    <source>
        <dbReference type="ARBA" id="ARBA00004141"/>
    </source>
</evidence>
<gene>
    <name evidence="10" type="primary">bcsA</name>
    <name evidence="10" type="ORF">Dform_01799</name>
</gene>
<dbReference type="EC" id="2.4.1.12" evidence="10"/>
<evidence type="ECO:0000259" key="9">
    <source>
        <dbReference type="Pfam" id="PF13632"/>
    </source>
</evidence>
<evidence type="ECO:0000256" key="4">
    <source>
        <dbReference type="ARBA" id="ARBA00022692"/>
    </source>
</evidence>
<feature type="transmembrane region" description="Helical" evidence="7">
    <location>
        <begin position="507"/>
        <end position="529"/>
    </location>
</feature>
<dbReference type="EMBL" id="CP018258">
    <property type="protein sequence ID" value="APV45118.1"/>
    <property type="molecule type" value="Genomic_DNA"/>
</dbReference>
<feature type="transmembrane region" description="Helical" evidence="7">
    <location>
        <begin position="47"/>
        <end position="69"/>
    </location>
</feature>
<evidence type="ECO:0000256" key="5">
    <source>
        <dbReference type="ARBA" id="ARBA00022989"/>
    </source>
</evidence>
<keyword evidence="2 10" id="KW-0328">Glycosyltransferase</keyword>
<dbReference type="PANTHER" id="PTHR43867">
    <property type="entry name" value="CELLULOSE SYNTHASE CATALYTIC SUBUNIT A [UDP-FORMING]"/>
    <property type="match status" value="1"/>
</dbReference>
<dbReference type="GO" id="GO:0035438">
    <property type="term" value="F:cyclic-di-GMP binding"/>
    <property type="evidence" value="ECO:0007669"/>
    <property type="project" value="InterPro"/>
</dbReference>
<dbReference type="Gene3D" id="2.40.10.220">
    <property type="entry name" value="predicted glycosyltransferase like domains"/>
    <property type="match status" value="1"/>
</dbReference>
<feature type="transmembrane region" description="Helical" evidence="7">
    <location>
        <begin position="470"/>
        <end position="495"/>
    </location>
</feature>
<feature type="transmembrane region" description="Helical" evidence="7">
    <location>
        <begin position="402"/>
        <end position="424"/>
    </location>
</feature>
<keyword evidence="5 7" id="KW-1133">Transmembrane helix</keyword>
<dbReference type="GO" id="GO:0005886">
    <property type="term" value="C:plasma membrane"/>
    <property type="evidence" value="ECO:0007669"/>
    <property type="project" value="TreeGrafter"/>
</dbReference>
<evidence type="ECO:0000256" key="6">
    <source>
        <dbReference type="ARBA" id="ARBA00023136"/>
    </source>
</evidence>
<evidence type="ECO:0000256" key="2">
    <source>
        <dbReference type="ARBA" id="ARBA00022676"/>
    </source>
</evidence>
<feature type="transmembrane region" description="Helical" evidence="7">
    <location>
        <begin position="6"/>
        <end position="26"/>
    </location>
</feature>
<protein>
    <submittedName>
        <fullName evidence="10">Cellulose synthase (UDP-forming)</fullName>
        <ecNumber evidence="10">2.4.1.12</ecNumber>
    </submittedName>
</protein>
<feature type="transmembrane region" description="Helical" evidence="7">
    <location>
        <begin position="81"/>
        <end position="102"/>
    </location>
</feature>
<keyword evidence="3 10" id="KW-0808">Transferase</keyword>
<dbReference type="SUPFAM" id="SSF53448">
    <property type="entry name" value="Nucleotide-diphospho-sugar transferases"/>
    <property type="match status" value="1"/>
</dbReference>
<keyword evidence="6 7" id="KW-0472">Membrane</keyword>
<evidence type="ECO:0000313" key="11">
    <source>
        <dbReference type="Proteomes" id="UP000185934"/>
    </source>
</evidence>
<evidence type="ECO:0000256" key="7">
    <source>
        <dbReference type="SAM" id="Phobius"/>
    </source>
</evidence>
<dbReference type="AlphaFoldDB" id="A0A1P8F9J6"/>
<reference evidence="11" key="1">
    <citation type="submission" date="2016-11" db="EMBL/GenBank/DDBJ databases">
        <title>Dehalogenimonas formicexedens sp. nov., a chlorinated alkane respiring bacterium isolated from contaminated groundwater.</title>
        <authorList>
            <person name="Key T.A."/>
            <person name="Bowman K.S."/>
            <person name="Lee I."/>
            <person name="Chun J."/>
            <person name="Albuquerque L."/>
            <person name="da Costa M.S."/>
            <person name="Rainey F.A."/>
            <person name="Moe W.M."/>
        </authorList>
    </citation>
    <scope>NUCLEOTIDE SEQUENCE [LARGE SCALE GENOMIC DNA]</scope>
    <source>
        <strain evidence="11">NSZ-14</strain>
    </source>
</reference>
<organism evidence="10 11">
    <name type="scientific">Dehalogenimonas formicexedens</name>
    <dbReference type="NCBI Taxonomy" id="1839801"/>
    <lineage>
        <taxon>Bacteria</taxon>
        <taxon>Bacillati</taxon>
        <taxon>Chloroflexota</taxon>
        <taxon>Dehalococcoidia</taxon>
        <taxon>Dehalococcoidales</taxon>
        <taxon>Dehalococcoidaceae</taxon>
        <taxon>Dehalogenimonas</taxon>
    </lineage>
</organism>
<dbReference type="CDD" id="cd06421">
    <property type="entry name" value="CESA_CelA_like"/>
    <property type="match status" value="1"/>
</dbReference>
<dbReference type="InterPro" id="IPR001173">
    <property type="entry name" value="Glyco_trans_2-like"/>
</dbReference>
<evidence type="ECO:0000256" key="3">
    <source>
        <dbReference type="ARBA" id="ARBA00022679"/>
    </source>
</evidence>
<feature type="domain" description="Glycosyltransferase 2-like" evidence="9">
    <location>
        <begin position="199"/>
        <end position="385"/>
    </location>
</feature>
<evidence type="ECO:0000259" key="8">
    <source>
        <dbReference type="Pfam" id="PF07238"/>
    </source>
</evidence>
<dbReference type="GO" id="GO:0016760">
    <property type="term" value="F:cellulose synthase (UDP-forming) activity"/>
    <property type="evidence" value="ECO:0007669"/>
    <property type="project" value="UniProtKB-EC"/>
</dbReference>
<dbReference type="InterPro" id="IPR029044">
    <property type="entry name" value="Nucleotide-diphossugar_trans"/>
</dbReference>
<dbReference type="Proteomes" id="UP000185934">
    <property type="component" value="Chromosome"/>
</dbReference>
<feature type="transmembrane region" description="Helical" evidence="7">
    <location>
        <begin position="376"/>
        <end position="396"/>
    </location>
</feature>
<keyword evidence="4 7" id="KW-0812">Transmembrane</keyword>